<dbReference type="AlphaFoldDB" id="A0AAP0X6U5"/>
<dbReference type="PANTHER" id="PTHR31791">
    <property type="entry name" value="FRIGIDA-LIKE PROTEIN 3-RELATED"/>
    <property type="match status" value="1"/>
</dbReference>
<feature type="signal peptide" evidence="9">
    <location>
        <begin position="1"/>
        <end position="22"/>
    </location>
</feature>
<evidence type="ECO:0000256" key="6">
    <source>
        <dbReference type="ARBA" id="ARBA00023089"/>
    </source>
</evidence>
<evidence type="ECO:0000256" key="2">
    <source>
        <dbReference type="ARBA" id="ARBA00022473"/>
    </source>
</evidence>
<feature type="chain" id="PRO_5042988480" description="FRIGIDA-like protein" evidence="9">
    <location>
        <begin position="23"/>
        <end position="1187"/>
    </location>
</feature>
<organism evidence="10 11">
    <name type="scientific">Liquidambar formosana</name>
    <name type="common">Formosan gum</name>
    <dbReference type="NCBI Taxonomy" id="63359"/>
    <lineage>
        <taxon>Eukaryota</taxon>
        <taxon>Viridiplantae</taxon>
        <taxon>Streptophyta</taxon>
        <taxon>Embryophyta</taxon>
        <taxon>Tracheophyta</taxon>
        <taxon>Spermatophyta</taxon>
        <taxon>Magnoliopsida</taxon>
        <taxon>eudicotyledons</taxon>
        <taxon>Gunneridae</taxon>
        <taxon>Pentapetalae</taxon>
        <taxon>Saxifragales</taxon>
        <taxon>Altingiaceae</taxon>
        <taxon>Liquidambar</taxon>
    </lineage>
</organism>
<comment type="similarity">
    <text evidence="1">Belongs to the Frigida family.</text>
</comment>
<protein>
    <recommendedName>
        <fullName evidence="12">FRIGIDA-like protein</fullName>
    </recommendedName>
</protein>
<dbReference type="InterPro" id="IPR036640">
    <property type="entry name" value="ABC1_TM_sf"/>
</dbReference>
<sequence>MSYWQVFFALAMACIGISQTSSLGPDSRKAKIAAASIFAILDRESKIDPSDESGITLENVKGDIELRHVSFKYPIRPDIEIFRDLCLTIRSGKSLGRPFSYFSSYMTANTVPTSELITYVKIALLEYVVSQSSDSPTFIDLAANTPTRVSPSTYELASMENVLAELKLAELKKDSLRKTLDTLQSQSSSLLRLTVQWKDLQDHFNSIKKLIQRHSEEFESKEKHFDLDRKSVDERSREVELKEEKLESVRKWVEEQPDSVRKWKEERAEVVEAGEKRLDSIRKSLEKRSEEVESKTSQLELERKMVLESVRELELKEKKFELLQRSLEERSQEVETKVKALDLVRKWIEDCSKEVELKGNELESKRKLVEELSDSVRKWMEGVELKEKQLDLRQKSIEEGSEELQSKKNQFESLEERCQEVKLKEKRVDSVQKSVEGRCRELEWKEEKFEAFQRLVEERSEEVESKAKWLDSIQNLIEERSKEIELKEKSLDSILKSIEERSKEVELKEERLGMNEKSIEERCQELRMQEKQIDAMQKSVENRFEKLDLKGKEFNSMEVSTIEKSIEEGCIEVELKEKQLNSIQNLIEECSKEFTSKERQPDSITEGVEELRLQEKPCSKSIQFSVKENFKELELKERELKLIRERMEKCQGDLELKEKQFDSVKKSIEDCLEELKSKEKQLESIQKLFEERSKDLELKEKQFESIQKSIEECDKELKQKEKVVASIQNSIEQGSNNTQSQVMSKPLEDLPVHNAVDCSSSGDLRVCITMNGKSLQLFLNKRLNEHESMRSGVSSALRMSSDAAKLVLDAMQGFYPPHSKEGDVEFEASVIRRSCILLLEQLMSVAPQINPNMKEEAVKLAGEWRAKMRVETHNSWEVLGFLQLLATYGVASAFDAHDLLHLLGTVAQHRKVPELRRVLALADKIPDVIELLIEKQQWLEAIRYSFAFELVDMFPPLPLLEAQLKCCKEVTKEIYLKGNPTHIAEVAEKESPVLRAVIKCIADYKLESVYSPVVLETRILQLEKHKADSRRTAPAPAQMALPQQQIGNKRPWTVVSAQDAPNANFGNASAIHLVQPPSWHPAGLMNPGAKYSRTSAGQRGPLSPHMSSLHGPHALTPTPSIIKLLHISFSSWLFGLDIGTNGGARQYGFAGTHPGGAANLGAPQYELASTSGRWRWFTTKAPSSFPS</sequence>
<name>A0AAP0X6U5_LIQFO</name>
<keyword evidence="2" id="KW-0217">Developmental protein</keyword>
<evidence type="ECO:0008006" key="12">
    <source>
        <dbReference type="Google" id="ProtNLM"/>
    </source>
</evidence>
<dbReference type="EMBL" id="JBBPBK010000001">
    <property type="protein sequence ID" value="KAK9293321.1"/>
    <property type="molecule type" value="Genomic_DNA"/>
</dbReference>
<keyword evidence="3" id="KW-0812">Transmembrane</keyword>
<dbReference type="GO" id="GO:0016020">
    <property type="term" value="C:membrane"/>
    <property type="evidence" value="ECO:0007669"/>
    <property type="project" value="InterPro"/>
</dbReference>
<feature type="coiled-coil region" evidence="8">
    <location>
        <begin position="159"/>
        <end position="186"/>
    </location>
</feature>
<keyword evidence="8" id="KW-0175">Coiled coil</keyword>
<feature type="coiled-coil region" evidence="8">
    <location>
        <begin position="573"/>
        <end position="600"/>
    </location>
</feature>
<proteinExistence type="inferred from homology"/>
<dbReference type="Gene3D" id="3.40.50.300">
    <property type="entry name" value="P-loop containing nucleotide triphosphate hydrolases"/>
    <property type="match status" value="1"/>
</dbReference>
<evidence type="ECO:0000256" key="7">
    <source>
        <dbReference type="ARBA" id="ARBA00023136"/>
    </source>
</evidence>
<feature type="coiled-coil region" evidence="8">
    <location>
        <begin position="633"/>
        <end position="730"/>
    </location>
</feature>
<feature type="coiled-coil region" evidence="8">
    <location>
        <begin position="282"/>
        <end position="333"/>
    </location>
</feature>
<dbReference type="GO" id="GO:0005524">
    <property type="term" value="F:ATP binding"/>
    <property type="evidence" value="ECO:0007669"/>
    <property type="project" value="InterPro"/>
</dbReference>
<keyword evidence="5" id="KW-1133">Transmembrane helix</keyword>
<reference evidence="10 11" key="1">
    <citation type="journal article" date="2024" name="Plant J.">
        <title>Genome sequences and population genomics reveal climatic adaptation and genomic divergence between two closely related sweetgum species.</title>
        <authorList>
            <person name="Xu W.Q."/>
            <person name="Ren C.Q."/>
            <person name="Zhang X.Y."/>
            <person name="Comes H.P."/>
            <person name="Liu X.H."/>
            <person name="Li Y.G."/>
            <person name="Kettle C.J."/>
            <person name="Jalonen R."/>
            <person name="Gaisberger H."/>
            <person name="Ma Y.Z."/>
            <person name="Qiu Y.X."/>
        </authorList>
    </citation>
    <scope>NUCLEOTIDE SEQUENCE [LARGE SCALE GENOMIC DNA]</scope>
    <source>
        <strain evidence="10">Hangzhou</strain>
    </source>
</reference>
<keyword evidence="9" id="KW-0732">Signal</keyword>
<dbReference type="FunFam" id="1.20.1560.10:FF:000025">
    <property type="entry name" value="ABC transporter B family member 9"/>
    <property type="match status" value="1"/>
</dbReference>
<keyword evidence="7" id="KW-0472">Membrane</keyword>
<evidence type="ECO:0000256" key="9">
    <source>
        <dbReference type="SAM" id="SignalP"/>
    </source>
</evidence>
<keyword evidence="4" id="KW-0221">Differentiation</keyword>
<keyword evidence="6" id="KW-0287">Flowering</keyword>
<dbReference type="GO" id="GO:0030154">
    <property type="term" value="P:cell differentiation"/>
    <property type="evidence" value="ECO:0007669"/>
    <property type="project" value="UniProtKB-KW"/>
</dbReference>
<comment type="caution">
    <text evidence="10">The sequence shown here is derived from an EMBL/GenBank/DDBJ whole genome shotgun (WGS) entry which is preliminary data.</text>
</comment>
<gene>
    <name evidence="10" type="ORF">L1049_021313</name>
</gene>
<accession>A0AAP0X6U5</accession>
<dbReference type="Pfam" id="PF07899">
    <property type="entry name" value="Frigida"/>
    <property type="match status" value="1"/>
</dbReference>
<evidence type="ECO:0000256" key="4">
    <source>
        <dbReference type="ARBA" id="ARBA00022782"/>
    </source>
</evidence>
<dbReference type="GO" id="GO:0009908">
    <property type="term" value="P:flower development"/>
    <property type="evidence" value="ECO:0007669"/>
    <property type="project" value="UniProtKB-KW"/>
</dbReference>
<dbReference type="InterPro" id="IPR027417">
    <property type="entry name" value="P-loop_NTPase"/>
</dbReference>
<dbReference type="InterPro" id="IPR032675">
    <property type="entry name" value="LRR_dom_sf"/>
</dbReference>
<dbReference type="Proteomes" id="UP001415857">
    <property type="component" value="Unassembled WGS sequence"/>
</dbReference>
<dbReference type="Gene3D" id="3.80.10.10">
    <property type="entry name" value="Ribonuclease Inhibitor"/>
    <property type="match status" value="1"/>
</dbReference>
<evidence type="ECO:0000313" key="10">
    <source>
        <dbReference type="EMBL" id="KAK9293321.1"/>
    </source>
</evidence>
<dbReference type="InterPro" id="IPR012474">
    <property type="entry name" value="Frigida"/>
</dbReference>
<evidence type="ECO:0000256" key="3">
    <source>
        <dbReference type="ARBA" id="ARBA00022692"/>
    </source>
</evidence>
<keyword evidence="11" id="KW-1185">Reference proteome</keyword>
<dbReference type="Gene3D" id="1.20.1560.10">
    <property type="entry name" value="ABC transporter type 1, transmembrane domain"/>
    <property type="match status" value="1"/>
</dbReference>
<evidence type="ECO:0000256" key="1">
    <source>
        <dbReference type="ARBA" id="ARBA00008956"/>
    </source>
</evidence>
<evidence type="ECO:0000256" key="8">
    <source>
        <dbReference type="SAM" id="Coils"/>
    </source>
</evidence>
<feature type="coiled-coil region" evidence="8">
    <location>
        <begin position="397"/>
        <end position="424"/>
    </location>
</feature>
<evidence type="ECO:0000256" key="5">
    <source>
        <dbReference type="ARBA" id="ARBA00022989"/>
    </source>
</evidence>
<evidence type="ECO:0000313" key="11">
    <source>
        <dbReference type="Proteomes" id="UP001415857"/>
    </source>
</evidence>
<dbReference type="PANTHER" id="PTHR31791:SF47">
    <property type="entry name" value="INACTIVE FRIGIDA-LIKE PROTEIN 2"/>
    <property type="match status" value="1"/>
</dbReference>